<dbReference type="Proteomes" id="UP000663850">
    <property type="component" value="Unassembled WGS sequence"/>
</dbReference>
<proteinExistence type="predicted"/>
<accession>A0A8H3B713</accession>
<dbReference type="AlphaFoldDB" id="A0A8H3B713"/>
<sequence length="91" mass="10615">MTVQQALPHIAKLTQRAEFREKVKKLQETQNELEQSLYATQQDVMRKHEQRVTYAKNKANIVGVPLGDEENRVSIFITVSVSSWSRIKFRN</sequence>
<reference evidence="2" key="1">
    <citation type="submission" date="2021-01" db="EMBL/GenBank/DDBJ databases">
        <authorList>
            <person name="Kaushik A."/>
        </authorList>
    </citation>
    <scope>NUCLEOTIDE SEQUENCE</scope>
    <source>
        <strain evidence="2">Type strain: AG8-Rh-89/</strain>
    </source>
</reference>
<evidence type="ECO:0000256" key="1">
    <source>
        <dbReference type="SAM" id="Coils"/>
    </source>
</evidence>
<dbReference type="EMBL" id="CAJMWZ010002098">
    <property type="protein sequence ID" value="CAE6448828.1"/>
    <property type="molecule type" value="Genomic_DNA"/>
</dbReference>
<evidence type="ECO:0000313" key="3">
    <source>
        <dbReference type="Proteomes" id="UP000663850"/>
    </source>
</evidence>
<name>A0A8H3B713_9AGAM</name>
<protein>
    <submittedName>
        <fullName evidence="2">Uncharacterized protein</fullName>
    </submittedName>
</protein>
<gene>
    <name evidence="2" type="ORF">RDB_LOCUS38851</name>
</gene>
<organism evidence="2 3">
    <name type="scientific">Rhizoctonia solani</name>
    <dbReference type="NCBI Taxonomy" id="456999"/>
    <lineage>
        <taxon>Eukaryota</taxon>
        <taxon>Fungi</taxon>
        <taxon>Dikarya</taxon>
        <taxon>Basidiomycota</taxon>
        <taxon>Agaricomycotina</taxon>
        <taxon>Agaricomycetes</taxon>
        <taxon>Cantharellales</taxon>
        <taxon>Ceratobasidiaceae</taxon>
        <taxon>Rhizoctonia</taxon>
    </lineage>
</organism>
<comment type="caution">
    <text evidence="2">The sequence shown here is derived from an EMBL/GenBank/DDBJ whole genome shotgun (WGS) entry which is preliminary data.</text>
</comment>
<feature type="coiled-coil region" evidence="1">
    <location>
        <begin position="16"/>
        <end position="43"/>
    </location>
</feature>
<keyword evidence="1" id="KW-0175">Coiled coil</keyword>
<evidence type="ECO:0000313" key="2">
    <source>
        <dbReference type="EMBL" id="CAE6448828.1"/>
    </source>
</evidence>